<reference evidence="1 2" key="1">
    <citation type="submission" date="2019-07" db="EMBL/GenBank/DDBJ databases">
        <title>De Novo Assembly of kiwifruit Actinidia rufa.</title>
        <authorList>
            <person name="Sugita-Konishi S."/>
            <person name="Sato K."/>
            <person name="Mori E."/>
            <person name="Abe Y."/>
            <person name="Kisaki G."/>
            <person name="Hamano K."/>
            <person name="Suezawa K."/>
            <person name="Otani M."/>
            <person name="Fukuda T."/>
            <person name="Manabe T."/>
            <person name="Gomi K."/>
            <person name="Tabuchi M."/>
            <person name="Akimitsu K."/>
            <person name="Kataoka I."/>
        </authorList>
    </citation>
    <scope>NUCLEOTIDE SEQUENCE [LARGE SCALE GENOMIC DNA]</scope>
    <source>
        <strain evidence="2">cv. Fuchu</strain>
    </source>
</reference>
<organism evidence="1 2">
    <name type="scientific">Actinidia rufa</name>
    <dbReference type="NCBI Taxonomy" id="165716"/>
    <lineage>
        <taxon>Eukaryota</taxon>
        <taxon>Viridiplantae</taxon>
        <taxon>Streptophyta</taxon>
        <taxon>Embryophyta</taxon>
        <taxon>Tracheophyta</taxon>
        <taxon>Spermatophyta</taxon>
        <taxon>Magnoliopsida</taxon>
        <taxon>eudicotyledons</taxon>
        <taxon>Gunneridae</taxon>
        <taxon>Pentapetalae</taxon>
        <taxon>asterids</taxon>
        <taxon>Ericales</taxon>
        <taxon>Actinidiaceae</taxon>
        <taxon>Actinidia</taxon>
    </lineage>
</organism>
<name>A0A7J0EES9_9ERIC</name>
<evidence type="ECO:0000313" key="2">
    <source>
        <dbReference type="Proteomes" id="UP000585474"/>
    </source>
</evidence>
<dbReference type="Proteomes" id="UP000585474">
    <property type="component" value="Unassembled WGS sequence"/>
</dbReference>
<accession>A0A7J0EES9</accession>
<dbReference type="EMBL" id="BJWL01000003">
    <property type="protein sequence ID" value="GFY84676.1"/>
    <property type="molecule type" value="Genomic_DNA"/>
</dbReference>
<evidence type="ECO:0000313" key="1">
    <source>
        <dbReference type="EMBL" id="GFY84676.1"/>
    </source>
</evidence>
<comment type="caution">
    <text evidence="1">The sequence shown here is derived from an EMBL/GenBank/DDBJ whole genome shotgun (WGS) entry which is preliminary data.</text>
</comment>
<dbReference type="AlphaFoldDB" id="A0A7J0EES9"/>
<keyword evidence="2" id="KW-1185">Reference proteome</keyword>
<proteinExistence type="predicted"/>
<sequence length="113" mass="13074">MGRKMRLETEWYNSIRTCILRRLLSDLVSTYQDIDSILEMDKDYLKGGFLEENLGSLRSCSGKQAPSSDGMTDFFLATWHSVKDDIEAMFCHSTRLVILRGVSMPFIPKKWMI</sequence>
<gene>
    <name evidence="1" type="ORF">Acr_03g0014500</name>
</gene>
<protein>
    <submittedName>
        <fullName evidence="1">Uncharacterized protein</fullName>
    </submittedName>
</protein>